<sequence>MSPTAARPFRPGAPPRVPAPALRRLRSLVPSSSHEGPTATPVRGRRPPPATTAAPGTATRVRGLPEEGNNSEEGAPHDRPHPPGTTPRTTHHTTHRTAPH</sequence>
<gene>
    <name evidence="2" type="ORF">GCM10009864_49990</name>
</gene>
<evidence type="ECO:0000313" key="2">
    <source>
        <dbReference type="EMBL" id="GAA2673312.1"/>
    </source>
</evidence>
<comment type="caution">
    <text evidence="2">The sequence shown here is derived from an EMBL/GenBank/DDBJ whole genome shotgun (WGS) entry which is preliminary data.</text>
</comment>
<evidence type="ECO:0000313" key="3">
    <source>
        <dbReference type="Proteomes" id="UP001500994"/>
    </source>
</evidence>
<evidence type="ECO:0000256" key="1">
    <source>
        <dbReference type="SAM" id="MobiDB-lite"/>
    </source>
</evidence>
<reference evidence="3" key="1">
    <citation type="journal article" date="2019" name="Int. J. Syst. Evol. Microbiol.">
        <title>The Global Catalogue of Microorganisms (GCM) 10K type strain sequencing project: providing services to taxonomists for standard genome sequencing and annotation.</title>
        <authorList>
            <consortium name="The Broad Institute Genomics Platform"/>
            <consortium name="The Broad Institute Genome Sequencing Center for Infectious Disease"/>
            <person name="Wu L."/>
            <person name="Ma J."/>
        </authorList>
    </citation>
    <scope>NUCLEOTIDE SEQUENCE [LARGE SCALE GENOMIC DNA]</scope>
    <source>
        <strain evidence="3">JCM 16374</strain>
    </source>
</reference>
<accession>A0ABP6EQY0</accession>
<dbReference type="EMBL" id="BAAARK010000017">
    <property type="protein sequence ID" value="GAA2673312.1"/>
    <property type="molecule type" value="Genomic_DNA"/>
</dbReference>
<dbReference type="Proteomes" id="UP001500994">
    <property type="component" value="Unassembled WGS sequence"/>
</dbReference>
<keyword evidence="3" id="KW-1185">Reference proteome</keyword>
<feature type="compositionally biased region" description="Low complexity" evidence="1">
    <location>
        <begin position="51"/>
        <end position="62"/>
    </location>
</feature>
<proteinExistence type="predicted"/>
<feature type="compositionally biased region" description="Low complexity" evidence="1">
    <location>
        <begin position="1"/>
        <end position="10"/>
    </location>
</feature>
<organism evidence="2 3">
    <name type="scientific">Streptomyces lunalinharesii</name>
    <dbReference type="NCBI Taxonomy" id="333384"/>
    <lineage>
        <taxon>Bacteria</taxon>
        <taxon>Bacillati</taxon>
        <taxon>Actinomycetota</taxon>
        <taxon>Actinomycetes</taxon>
        <taxon>Kitasatosporales</taxon>
        <taxon>Streptomycetaceae</taxon>
        <taxon>Streptomyces</taxon>
    </lineage>
</organism>
<protein>
    <submittedName>
        <fullName evidence="2">Uncharacterized protein</fullName>
    </submittedName>
</protein>
<feature type="compositionally biased region" description="Basic residues" evidence="1">
    <location>
        <begin position="89"/>
        <end position="100"/>
    </location>
</feature>
<feature type="region of interest" description="Disordered" evidence="1">
    <location>
        <begin position="1"/>
        <end position="100"/>
    </location>
</feature>
<feature type="compositionally biased region" description="Low complexity" evidence="1">
    <location>
        <begin position="19"/>
        <end position="42"/>
    </location>
</feature>
<name>A0ABP6EQY0_9ACTN</name>